<reference evidence="2 3" key="1">
    <citation type="submission" date="2018-06" db="EMBL/GenBank/DDBJ databases">
        <title>Genomic Encyclopedia of Archaeal and Bacterial Type Strains, Phase II (KMG-II): from individual species to whole genera.</title>
        <authorList>
            <person name="Goeker M."/>
        </authorList>
    </citation>
    <scope>NUCLEOTIDE SEQUENCE [LARGE SCALE GENOMIC DNA]</scope>
    <source>
        <strain evidence="2 3">KACC 16626</strain>
    </source>
</reference>
<protein>
    <recommendedName>
        <fullName evidence="4">Acyl-phosphate glycerol 3-phosphate acyltransferase</fullName>
    </recommendedName>
</protein>
<evidence type="ECO:0000313" key="2">
    <source>
        <dbReference type="EMBL" id="PYF07225.1"/>
    </source>
</evidence>
<evidence type="ECO:0000313" key="3">
    <source>
        <dbReference type="Proteomes" id="UP000247416"/>
    </source>
</evidence>
<dbReference type="AlphaFoldDB" id="A0A318TYQ3"/>
<accession>A0A318TYQ3</accession>
<gene>
    <name evidence="2" type="ORF">BJ095_10515</name>
</gene>
<evidence type="ECO:0000256" key="1">
    <source>
        <dbReference type="SAM" id="Phobius"/>
    </source>
</evidence>
<organism evidence="2 3">
    <name type="scientific">Ureibacillus chungkukjangi</name>
    <dbReference type="NCBI Taxonomy" id="1202712"/>
    <lineage>
        <taxon>Bacteria</taxon>
        <taxon>Bacillati</taxon>
        <taxon>Bacillota</taxon>
        <taxon>Bacilli</taxon>
        <taxon>Bacillales</taxon>
        <taxon>Caryophanaceae</taxon>
        <taxon>Ureibacillus</taxon>
    </lineage>
</organism>
<proteinExistence type="predicted"/>
<comment type="caution">
    <text evidence="2">The sequence shown here is derived from an EMBL/GenBank/DDBJ whole genome shotgun (WGS) entry which is preliminary data.</text>
</comment>
<dbReference type="Proteomes" id="UP000247416">
    <property type="component" value="Unassembled WGS sequence"/>
</dbReference>
<keyword evidence="1" id="KW-0812">Transmembrane</keyword>
<name>A0A318TYQ3_9BACL</name>
<dbReference type="EMBL" id="QJTJ01000005">
    <property type="protein sequence ID" value="PYF07225.1"/>
    <property type="molecule type" value="Genomic_DNA"/>
</dbReference>
<keyword evidence="1" id="KW-1133">Transmembrane helix</keyword>
<dbReference type="RefSeq" id="WP_107933173.1">
    <property type="nucleotide sequence ID" value="NZ_CP085009.1"/>
</dbReference>
<sequence length="76" mass="8372">MNQPKISPAVLRLLVIFPNVISYILLIGVLIYIATNFSGLRAAEALNFWLILVAILGPMAVFTTYSIVKRIRAGVL</sequence>
<feature type="transmembrane region" description="Helical" evidence="1">
    <location>
        <begin position="12"/>
        <end position="34"/>
    </location>
</feature>
<keyword evidence="1" id="KW-0472">Membrane</keyword>
<keyword evidence="3" id="KW-1185">Reference proteome</keyword>
<dbReference type="OrthoDB" id="2454296at2"/>
<feature type="transmembrane region" description="Helical" evidence="1">
    <location>
        <begin position="46"/>
        <end position="68"/>
    </location>
</feature>
<evidence type="ECO:0008006" key="4">
    <source>
        <dbReference type="Google" id="ProtNLM"/>
    </source>
</evidence>